<dbReference type="Proteomes" id="UP000229307">
    <property type="component" value="Unassembled WGS sequence"/>
</dbReference>
<keyword evidence="5 7" id="KW-0520">NAD</keyword>
<name>A0A2M7SDH8_9BACT</name>
<comment type="similarity">
    <text evidence="2 7">Belongs to the UDP-glucose/GDP-mannose dehydrogenase family.</text>
</comment>
<dbReference type="PANTHER" id="PTHR43750:SF3">
    <property type="entry name" value="UDP-GLUCOSE 6-DEHYDROGENASE TUAD"/>
    <property type="match status" value="1"/>
</dbReference>
<dbReference type="SUPFAM" id="SSF52413">
    <property type="entry name" value="UDP-glucose/GDP-mannose dehydrogenase C-terminal domain"/>
    <property type="match status" value="1"/>
</dbReference>
<dbReference type="GO" id="GO:0000271">
    <property type="term" value="P:polysaccharide biosynthetic process"/>
    <property type="evidence" value="ECO:0007669"/>
    <property type="project" value="InterPro"/>
</dbReference>
<dbReference type="Pfam" id="PF00984">
    <property type="entry name" value="UDPG_MGDP_dh"/>
    <property type="match status" value="1"/>
</dbReference>
<feature type="binding site" evidence="9">
    <location>
        <position position="320"/>
    </location>
    <ligand>
        <name>substrate</name>
    </ligand>
</feature>
<feature type="binding site" evidence="10">
    <location>
        <position position="35"/>
    </location>
    <ligand>
        <name>NAD(+)</name>
        <dbReference type="ChEBI" id="CHEBI:57540"/>
    </ligand>
</feature>
<feature type="binding site" evidence="10">
    <location>
        <position position="263"/>
    </location>
    <ligand>
        <name>NAD(+)</name>
        <dbReference type="ChEBI" id="CHEBI:57540"/>
    </ligand>
</feature>
<dbReference type="SUPFAM" id="SSF51735">
    <property type="entry name" value="NAD(P)-binding Rossmann-fold domains"/>
    <property type="match status" value="1"/>
</dbReference>
<organism evidence="12 13">
    <name type="scientific">Candidatus Desantisbacteria bacterium CG_4_10_14_0_8_um_filter_48_22</name>
    <dbReference type="NCBI Taxonomy" id="1974543"/>
    <lineage>
        <taxon>Bacteria</taxon>
        <taxon>Candidatus Desantisiibacteriota</taxon>
    </lineage>
</organism>
<dbReference type="InterPro" id="IPR014026">
    <property type="entry name" value="UDP-Glc/GDP-Man_DH_dimer"/>
</dbReference>
<comment type="caution">
    <text evidence="12">The sequence shown here is derived from an EMBL/GenBank/DDBJ whole genome shotgun (WGS) entry which is preliminary data.</text>
</comment>
<comment type="pathway">
    <text evidence="1">Nucleotide-sugar biosynthesis; UDP-alpha-D-glucuronate biosynthesis; UDP-alpha-D-glucuronate from UDP-alpha-D-glucose: step 1/1.</text>
</comment>
<evidence type="ECO:0000259" key="11">
    <source>
        <dbReference type="SMART" id="SM00984"/>
    </source>
</evidence>
<dbReference type="PIRSF" id="PIRSF000124">
    <property type="entry name" value="UDPglc_GDPman_dh"/>
    <property type="match status" value="1"/>
</dbReference>
<dbReference type="InterPro" id="IPR001732">
    <property type="entry name" value="UDP-Glc/GDP-Man_DH_N"/>
</dbReference>
<feature type="binding site" evidence="10">
    <location>
        <position position="121"/>
    </location>
    <ligand>
        <name>NAD(+)</name>
        <dbReference type="ChEBI" id="CHEBI:57540"/>
    </ligand>
</feature>
<evidence type="ECO:0000256" key="2">
    <source>
        <dbReference type="ARBA" id="ARBA00006601"/>
    </source>
</evidence>
<sequence>MKICVIGAGHVGLVTSACFAQLGHSVINVDNDKIRIRNLMKGSMPFFEPGLERLVKENRKNGRLGFSASVVDGVKKCGLIFICVGTPPREDGEADLSSVEKVVRKIARSLSGYKTIVEKSTVPVNTWKWIKHTVGLYSGQGADFDVAVNPEFLREGSAVRDFLKPDRIVIGVENERARKIILEAYRKIKCPKIITNLPTAEMIKHASNSFLATKISYINSVANLCEKVGADVQSVAQGMGYDPRIGKAFLSAGAGYGGFCFPKDLAAFIYIAEKNGYDFAILKAVQKVNEEQKRAVARKVKEALWVLKDKVIGVLGLSFKPDTDDMRLAPSIDIIKALQSDGARIKAFDPAAMANAKKLLRGVRFCKNAYSAAEGCDCVLVLTEWDEFRDLDLGKLKRLMKIPVIIDGRNIFKPEQMKKLGFVYKGIGR</sequence>
<evidence type="ECO:0000313" key="13">
    <source>
        <dbReference type="Proteomes" id="UP000229307"/>
    </source>
</evidence>
<evidence type="ECO:0000256" key="10">
    <source>
        <dbReference type="PIRSR" id="PIRSR500134-3"/>
    </source>
</evidence>
<feature type="binding site" evidence="9">
    <location>
        <position position="257"/>
    </location>
    <ligand>
        <name>substrate</name>
    </ligand>
</feature>
<evidence type="ECO:0000256" key="4">
    <source>
        <dbReference type="ARBA" id="ARBA00023002"/>
    </source>
</evidence>
<dbReference type="GO" id="GO:0006065">
    <property type="term" value="P:UDP-glucuronate biosynthetic process"/>
    <property type="evidence" value="ECO:0007669"/>
    <property type="project" value="UniProtKB-UniPathway"/>
</dbReference>
<dbReference type="SUPFAM" id="SSF48179">
    <property type="entry name" value="6-phosphogluconate dehydrogenase C-terminal domain-like"/>
    <property type="match status" value="1"/>
</dbReference>
<dbReference type="EC" id="1.1.1.22" evidence="3 7"/>
<feature type="domain" description="UDP-glucose/GDP-mannose dehydrogenase C-terminal" evidence="11">
    <location>
        <begin position="313"/>
        <end position="414"/>
    </location>
</feature>
<protein>
    <recommendedName>
        <fullName evidence="3 7">UDP-glucose 6-dehydrogenase</fullName>
        <ecNumber evidence="3 7">1.1.1.22</ecNumber>
    </recommendedName>
</protein>
<feature type="binding site" evidence="10">
    <location>
        <position position="327"/>
    </location>
    <ligand>
        <name>NAD(+)</name>
        <dbReference type="ChEBI" id="CHEBI:57540"/>
    </ligand>
</feature>
<dbReference type="GO" id="GO:0003979">
    <property type="term" value="F:UDP-glucose 6-dehydrogenase activity"/>
    <property type="evidence" value="ECO:0007669"/>
    <property type="project" value="UniProtKB-EC"/>
</dbReference>
<gene>
    <name evidence="12" type="ORF">COY52_03935</name>
</gene>
<evidence type="ECO:0000313" key="12">
    <source>
        <dbReference type="EMBL" id="PIZ17585.1"/>
    </source>
</evidence>
<dbReference type="GO" id="GO:0051287">
    <property type="term" value="F:NAD binding"/>
    <property type="evidence" value="ECO:0007669"/>
    <property type="project" value="InterPro"/>
</dbReference>
<dbReference type="InterPro" id="IPR036220">
    <property type="entry name" value="UDP-Glc/GDP-Man_DH_C_sf"/>
</dbReference>
<dbReference type="UniPathway" id="UPA00038">
    <property type="reaction ID" value="UER00491"/>
</dbReference>
<dbReference type="InterPro" id="IPR008927">
    <property type="entry name" value="6-PGluconate_DH-like_C_sf"/>
</dbReference>
<evidence type="ECO:0000256" key="9">
    <source>
        <dbReference type="PIRSR" id="PIRSR500134-2"/>
    </source>
</evidence>
<dbReference type="InterPro" id="IPR014027">
    <property type="entry name" value="UDP-Glc/GDP-Man_DH_C"/>
</dbReference>
<dbReference type="InterPro" id="IPR036291">
    <property type="entry name" value="NAD(P)-bd_dom_sf"/>
</dbReference>
<feature type="active site" description="Nucleophile" evidence="8">
    <location>
        <position position="260"/>
    </location>
</feature>
<feature type="binding site" evidence="10">
    <location>
        <position position="155"/>
    </location>
    <ligand>
        <name>NAD(+)</name>
        <dbReference type="ChEBI" id="CHEBI:57540"/>
    </ligand>
</feature>
<evidence type="ECO:0000256" key="8">
    <source>
        <dbReference type="PIRSR" id="PIRSR500134-1"/>
    </source>
</evidence>
<dbReference type="Gene3D" id="3.40.50.720">
    <property type="entry name" value="NAD(P)-binding Rossmann-like Domain"/>
    <property type="match status" value="2"/>
</dbReference>
<evidence type="ECO:0000256" key="1">
    <source>
        <dbReference type="ARBA" id="ARBA00004701"/>
    </source>
</evidence>
<reference evidence="13" key="1">
    <citation type="submission" date="2017-09" db="EMBL/GenBank/DDBJ databases">
        <title>Depth-based differentiation of microbial function through sediment-hosted aquifers and enrichment of novel symbionts in the deep terrestrial subsurface.</title>
        <authorList>
            <person name="Probst A.J."/>
            <person name="Ladd B."/>
            <person name="Jarett J.K."/>
            <person name="Geller-Mcgrath D.E."/>
            <person name="Sieber C.M.K."/>
            <person name="Emerson J.B."/>
            <person name="Anantharaman K."/>
            <person name="Thomas B.C."/>
            <person name="Malmstrom R."/>
            <person name="Stieglmeier M."/>
            <person name="Klingl A."/>
            <person name="Woyke T."/>
            <person name="Ryan C.M."/>
            <person name="Banfield J.F."/>
        </authorList>
    </citation>
    <scope>NUCLEOTIDE SEQUENCE [LARGE SCALE GENOMIC DNA]</scope>
</reference>
<dbReference type="Gene3D" id="1.20.5.100">
    <property type="entry name" value="Cytochrome c1, transmembrane anchor, C-terminal"/>
    <property type="match status" value="1"/>
</dbReference>
<evidence type="ECO:0000256" key="6">
    <source>
        <dbReference type="ARBA" id="ARBA00047473"/>
    </source>
</evidence>
<dbReference type="InterPro" id="IPR028357">
    <property type="entry name" value="UDPglc_DH_bac"/>
</dbReference>
<feature type="binding site" evidence="9">
    <location>
        <begin position="249"/>
        <end position="253"/>
    </location>
    <ligand>
        <name>substrate</name>
    </ligand>
</feature>
<dbReference type="PIRSF" id="PIRSF500134">
    <property type="entry name" value="UDPglc_DH_bac"/>
    <property type="match status" value="1"/>
</dbReference>
<evidence type="ECO:0000256" key="3">
    <source>
        <dbReference type="ARBA" id="ARBA00012954"/>
    </source>
</evidence>
<dbReference type="NCBIfam" id="TIGR03026">
    <property type="entry name" value="NDP-sugDHase"/>
    <property type="match status" value="1"/>
</dbReference>
<evidence type="ECO:0000256" key="5">
    <source>
        <dbReference type="ARBA" id="ARBA00023027"/>
    </source>
</evidence>
<dbReference type="Pfam" id="PF03720">
    <property type="entry name" value="UDPG_MGDP_dh_C"/>
    <property type="match status" value="1"/>
</dbReference>
<keyword evidence="4 7" id="KW-0560">Oxidoreductase</keyword>
<evidence type="ECO:0000256" key="7">
    <source>
        <dbReference type="PIRNR" id="PIRNR000124"/>
    </source>
</evidence>
<proteinExistence type="inferred from homology"/>
<dbReference type="PANTHER" id="PTHR43750">
    <property type="entry name" value="UDP-GLUCOSE 6-DEHYDROGENASE TUAD"/>
    <property type="match status" value="1"/>
</dbReference>
<dbReference type="InterPro" id="IPR017476">
    <property type="entry name" value="UDP-Glc/GDP-Man"/>
</dbReference>
<feature type="binding site" evidence="10">
    <location>
        <position position="86"/>
    </location>
    <ligand>
        <name>NAD(+)</name>
        <dbReference type="ChEBI" id="CHEBI:57540"/>
    </ligand>
</feature>
<accession>A0A2M7SDH8</accession>
<dbReference type="Pfam" id="PF03721">
    <property type="entry name" value="UDPG_MGDP_dh_N"/>
    <property type="match status" value="1"/>
</dbReference>
<dbReference type="AlphaFoldDB" id="A0A2M7SDH8"/>
<dbReference type="PROSITE" id="PS51257">
    <property type="entry name" value="PROKAR_LIPOPROTEIN"/>
    <property type="match status" value="1"/>
</dbReference>
<dbReference type="EMBL" id="PFMR01000105">
    <property type="protein sequence ID" value="PIZ17585.1"/>
    <property type="molecule type" value="Genomic_DNA"/>
</dbReference>
<feature type="binding site" evidence="9">
    <location>
        <position position="204"/>
    </location>
    <ligand>
        <name>substrate</name>
    </ligand>
</feature>
<comment type="catalytic activity">
    <reaction evidence="6 7">
        <text>UDP-alpha-D-glucose + 2 NAD(+) + H2O = UDP-alpha-D-glucuronate + 2 NADH + 3 H(+)</text>
        <dbReference type="Rhea" id="RHEA:23596"/>
        <dbReference type="ChEBI" id="CHEBI:15377"/>
        <dbReference type="ChEBI" id="CHEBI:15378"/>
        <dbReference type="ChEBI" id="CHEBI:57540"/>
        <dbReference type="ChEBI" id="CHEBI:57945"/>
        <dbReference type="ChEBI" id="CHEBI:58052"/>
        <dbReference type="ChEBI" id="CHEBI:58885"/>
        <dbReference type="EC" id="1.1.1.22"/>
    </reaction>
</comment>
<feature type="binding site" evidence="9">
    <location>
        <begin position="152"/>
        <end position="155"/>
    </location>
    <ligand>
        <name>substrate</name>
    </ligand>
</feature>
<feature type="binding site" evidence="10">
    <location>
        <position position="30"/>
    </location>
    <ligand>
        <name>NAD(+)</name>
        <dbReference type="ChEBI" id="CHEBI:57540"/>
    </ligand>
</feature>
<dbReference type="SMART" id="SM00984">
    <property type="entry name" value="UDPG_MGDP_dh_C"/>
    <property type="match status" value="1"/>
</dbReference>